<evidence type="ECO:0000256" key="1">
    <source>
        <dbReference type="ARBA" id="ARBA00010945"/>
    </source>
</evidence>
<keyword evidence="4" id="KW-0234">DNA repair</keyword>
<dbReference type="PANTHER" id="PTHR11076">
    <property type="entry name" value="DNA REPAIR POLYMERASE UMUC / TRANSFERASE FAMILY MEMBER"/>
    <property type="match status" value="1"/>
</dbReference>
<proteinExistence type="inferred from homology"/>
<dbReference type="AlphaFoldDB" id="A0AAU7E0X1"/>
<comment type="function">
    <text evidence="6">Poorly processive, error-prone DNA polymerase involved in untargeted mutagenesis. Copies undamaged DNA at stalled replication forks, which arise in vivo from mismatched or misaligned primer ends. These misaligned primers can be extended by PolIV. Exhibits no 3'-5' exonuclease (proofreading) activity. May be involved in translesional synthesis, in conjunction with the beta clamp from PolIII.</text>
</comment>
<dbReference type="GO" id="GO:0042276">
    <property type="term" value="P:error-prone translesion synthesis"/>
    <property type="evidence" value="ECO:0007669"/>
    <property type="project" value="TreeGrafter"/>
</dbReference>
<dbReference type="GO" id="GO:0005829">
    <property type="term" value="C:cytosol"/>
    <property type="evidence" value="ECO:0007669"/>
    <property type="project" value="TreeGrafter"/>
</dbReference>
<dbReference type="CDD" id="cd01700">
    <property type="entry name" value="PolY_Pol_V_umuC"/>
    <property type="match status" value="1"/>
</dbReference>
<dbReference type="PANTHER" id="PTHR11076:SF34">
    <property type="entry name" value="PROTEIN UMUC"/>
    <property type="match status" value="1"/>
</dbReference>
<name>A0AAU7E0X1_9MICO</name>
<dbReference type="Gene3D" id="1.10.150.20">
    <property type="entry name" value="5' to 3' exonuclease, C-terminal subdomain"/>
    <property type="match status" value="1"/>
</dbReference>
<reference evidence="8" key="1">
    <citation type="submission" date="2024-02" db="EMBL/GenBank/DDBJ databases">
        <title>Tomenella chthoni gen. nov. sp. nov., a member of the family Jonesiaceae isolated from bat guano.</title>
        <authorList>
            <person name="Miller S.L."/>
            <person name="King J."/>
            <person name="Sankaranarayanan K."/>
            <person name="Lawson P.A."/>
        </authorList>
    </citation>
    <scope>NUCLEOTIDE SEQUENCE</scope>
    <source>
        <strain evidence="8">BS-20</strain>
    </source>
</reference>
<dbReference type="Gene3D" id="3.40.1170.60">
    <property type="match status" value="1"/>
</dbReference>
<dbReference type="InterPro" id="IPR043128">
    <property type="entry name" value="Rev_trsase/Diguanyl_cyclase"/>
</dbReference>
<dbReference type="Pfam" id="PF00817">
    <property type="entry name" value="IMS"/>
    <property type="match status" value="1"/>
</dbReference>
<keyword evidence="2" id="KW-0227">DNA damage</keyword>
<evidence type="ECO:0000259" key="7">
    <source>
        <dbReference type="PROSITE" id="PS50173"/>
    </source>
</evidence>
<protein>
    <submittedName>
        <fullName evidence="8">DUF4113 domain-containing protein</fullName>
    </submittedName>
</protein>
<dbReference type="Pfam" id="PF11798">
    <property type="entry name" value="IMS_HHH"/>
    <property type="match status" value="1"/>
</dbReference>
<dbReference type="PROSITE" id="PS50173">
    <property type="entry name" value="UMUC"/>
    <property type="match status" value="1"/>
</dbReference>
<dbReference type="Pfam" id="PF11799">
    <property type="entry name" value="IMS_C"/>
    <property type="match status" value="1"/>
</dbReference>
<dbReference type="InterPro" id="IPR024728">
    <property type="entry name" value="PolY_HhH_motif"/>
</dbReference>
<dbReference type="InterPro" id="IPR017961">
    <property type="entry name" value="DNA_pol_Y-fam_little_finger"/>
</dbReference>
<dbReference type="SUPFAM" id="SSF56672">
    <property type="entry name" value="DNA/RNA polymerases"/>
    <property type="match status" value="1"/>
</dbReference>
<dbReference type="EMBL" id="CP146203">
    <property type="protein sequence ID" value="XBH22963.1"/>
    <property type="molecule type" value="Genomic_DNA"/>
</dbReference>
<evidence type="ECO:0000256" key="6">
    <source>
        <dbReference type="ARBA" id="ARBA00025589"/>
    </source>
</evidence>
<dbReference type="GO" id="GO:0006281">
    <property type="term" value="P:DNA repair"/>
    <property type="evidence" value="ECO:0007669"/>
    <property type="project" value="UniProtKB-KW"/>
</dbReference>
<evidence type="ECO:0000256" key="3">
    <source>
        <dbReference type="ARBA" id="ARBA00023199"/>
    </source>
</evidence>
<accession>A0AAU7E0X1</accession>
<dbReference type="Gene3D" id="3.30.70.270">
    <property type="match status" value="1"/>
</dbReference>
<dbReference type="InterPro" id="IPR050116">
    <property type="entry name" value="DNA_polymerase-Y"/>
</dbReference>
<gene>
    <name evidence="8" type="ORF">V5R04_07060</name>
</gene>
<dbReference type="GO" id="GO:0003684">
    <property type="term" value="F:damaged DNA binding"/>
    <property type="evidence" value="ECO:0007669"/>
    <property type="project" value="InterPro"/>
</dbReference>
<keyword evidence="3" id="KW-0741">SOS mutagenesis</keyword>
<dbReference type="GO" id="GO:0009432">
    <property type="term" value="P:SOS response"/>
    <property type="evidence" value="ECO:0007669"/>
    <property type="project" value="UniProtKB-KW"/>
</dbReference>
<dbReference type="Pfam" id="PF13438">
    <property type="entry name" value="DUF4113"/>
    <property type="match status" value="1"/>
</dbReference>
<dbReference type="InterPro" id="IPR001126">
    <property type="entry name" value="UmuC"/>
</dbReference>
<evidence type="ECO:0000256" key="2">
    <source>
        <dbReference type="ARBA" id="ARBA00022763"/>
    </source>
</evidence>
<sequence length="424" mass="46206">MTTHVQRIALVDVDSAYAAFERVFHPHLNGVPIVVLSNNDGCVIALSREAKTLGIKMGDPYFKIRPFLEKHGIVTRSSNYELYGSLSDRVMQILSKYSSKLDVYSIDEAFLHLKGTPEEILATARAARHKILHDLGVPVSIGIATTRTLAKIATRGAKTSPGLAGVGSLDSYTAAQTDQILASVPVGDIWGVGSKTERKLTGLGIHTAQDLRVSDPAQMRRRFNINMMRTVLELQGTACIEVGDRDAVRVGQVMFSRSFSTPITNEAQLHQVLSIYAQKVTQRLRAQGLTTAAVWAFTSTAYHRDPVYYHSGSMNIPTTADPIAVYRAARTILDGKLIEGERYVRAGIALMDLAPTGSHQVLEIFQDGPGAQLGALADSVNQKVGADLLGLGLAGLKTPPDWNMRRGQLSNRGTTHWHELTVVR</sequence>
<keyword evidence="5" id="KW-0742">SOS response</keyword>
<evidence type="ECO:0000313" key="8">
    <source>
        <dbReference type="EMBL" id="XBH22963.1"/>
    </source>
</evidence>
<evidence type="ECO:0000256" key="4">
    <source>
        <dbReference type="ARBA" id="ARBA00023204"/>
    </source>
</evidence>
<evidence type="ECO:0000256" key="5">
    <source>
        <dbReference type="ARBA" id="ARBA00023236"/>
    </source>
</evidence>
<feature type="domain" description="UmuC" evidence="7">
    <location>
        <begin position="8"/>
        <end position="193"/>
    </location>
</feature>
<dbReference type="InterPro" id="IPR043502">
    <property type="entry name" value="DNA/RNA_pol_sf"/>
</dbReference>
<comment type="similarity">
    <text evidence="1">Belongs to the DNA polymerase type-Y family.</text>
</comment>
<organism evidence="8">
    <name type="scientific">Jonesiaceae bacterium BS-20</name>
    <dbReference type="NCBI Taxonomy" id="3120821"/>
    <lineage>
        <taxon>Bacteria</taxon>
        <taxon>Bacillati</taxon>
        <taxon>Actinomycetota</taxon>
        <taxon>Actinomycetes</taxon>
        <taxon>Micrococcales</taxon>
        <taxon>Jonesiaceae</taxon>
    </lineage>
</organism>
<dbReference type="GO" id="GO:0003887">
    <property type="term" value="F:DNA-directed DNA polymerase activity"/>
    <property type="evidence" value="ECO:0007669"/>
    <property type="project" value="TreeGrafter"/>
</dbReference>
<dbReference type="InterPro" id="IPR025188">
    <property type="entry name" value="DUF4113"/>
</dbReference>